<feature type="domain" description="VOC" evidence="1">
    <location>
        <begin position="4"/>
        <end position="129"/>
    </location>
</feature>
<accession>A0ABW5VY26</accession>
<dbReference type="Pfam" id="PF00903">
    <property type="entry name" value="Glyoxalase"/>
    <property type="match status" value="1"/>
</dbReference>
<evidence type="ECO:0000313" key="3">
    <source>
        <dbReference type="Proteomes" id="UP001597479"/>
    </source>
</evidence>
<dbReference type="Proteomes" id="UP001597479">
    <property type="component" value="Unassembled WGS sequence"/>
</dbReference>
<dbReference type="InterPro" id="IPR029068">
    <property type="entry name" value="Glyas_Bleomycin-R_OHBP_Dase"/>
</dbReference>
<gene>
    <name evidence="2" type="ORF">ACFS27_20260</name>
</gene>
<dbReference type="SUPFAM" id="SSF54593">
    <property type="entry name" value="Glyoxalase/Bleomycin resistance protein/Dihydroxybiphenyl dioxygenase"/>
    <property type="match status" value="1"/>
</dbReference>
<proteinExistence type="predicted"/>
<reference evidence="3" key="1">
    <citation type="journal article" date="2019" name="Int. J. Syst. Evol. Microbiol.">
        <title>The Global Catalogue of Microorganisms (GCM) 10K type strain sequencing project: providing services to taxonomists for standard genome sequencing and annotation.</title>
        <authorList>
            <consortium name="The Broad Institute Genomics Platform"/>
            <consortium name="The Broad Institute Genome Sequencing Center for Infectious Disease"/>
            <person name="Wu L."/>
            <person name="Ma J."/>
        </authorList>
    </citation>
    <scope>NUCLEOTIDE SEQUENCE [LARGE SCALE GENOMIC DNA]</scope>
    <source>
        <strain evidence="3">CCM 7044</strain>
    </source>
</reference>
<dbReference type="RefSeq" id="WP_377186566.1">
    <property type="nucleotide sequence ID" value="NZ_JBHUOG010000002.1"/>
</dbReference>
<dbReference type="InterPro" id="IPR037523">
    <property type="entry name" value="VOC_core"/>
</dbReference>
<organism evidence="2 3">
    <name type="scientific">Promicromonospora vindobonensis</name>
    <dbReference type="NCBI Taxonomy" id="195748"/>
    <lineage>
        <taxon>Bacteria</taxon>
        <taxon>Bacillati</taxon>
        <taxon>Actinomycetota</taxon>
        <taxon>Actinomycetes</taxon>
        <taxon>Micrococcales</taxon>
        <taxon>Promicromonosporaceae</taxon>
        <taxon>Promicromonospora</taxon>
    </lineage>
</organism>
<dbReference type="InterPro" id="IPR004360">
    <property type="entry name" value="Glyas_Fos-R_dOase_dom"/>
</dbReference>
<keyword evidence="3" id="KW-1185">Reference proteome</keyword>
<dbReference type="Gene3D" id="3.10.180.10">
    <property type="entry name" value="2,3-Dihydroxybiphenyl 1,2-Dioxygenase, domain 1"/>
    <property type="match status" value="1"/>
</dbReference>
<dbReference type="PROSITE" id="PS51819">
    <property type="entry name" value="VOC"/>
    <property type="match status" value="1"/>
</dbReference>
<protein>
    <submittedName>
        <fullName evidence="2">VOC family protein</fullName>
    </submittedName>
</protein>
<sequence>MTVRIGRTSLLAKDIRVTAEFYREAFGFRTIYEGDNHGYPLLHIGPGGLADGGLWLHRAREGAPLGRQAGDSPFLVLYLDDAAEMDAVLKRCSRLGVEPHSPLRADDATGDLYAHVRDPDGAEIILAVITTS</sequence>
<evidence type="ECO:0000259" key="1">
    <source>
        <dbReference type="PROSITE" id="PS51819"/>
    </source>
</evidence>
<comment type="caution">
    <text evidence="2">The sequence shown here is derived from an EMBL/GenBank/DDBJ whole genome shotgun (WGS) entry which is preliminary data.</text>
</comment>
<dbReference type="EMBL" id="JBHUOG010000002">
    <property type="protein sequence ID" value="MFD2795906.1"/>
    <property type="molecule type" value="Genomic_DNA"/>
</dbReference>
<evidence type="ECO:0000313" key="2">
    <source>
        <dbReference type="EMBL" id="MFD2795906.1"/>
    </source>
</evidence>
<name>A0ABW5VY26_9MICO</name>